<dbReference type="GO" id="GO:0006412">
    <property type="term" value="P:translation"/>
    <property type="evidence" value="ECO:0007669"/>
    <property type="project" value="UniProtKB-UniRule"/>
</dbReference>
<evidence type="ECO:0000256" key="5">
    <source>
        <dbReference type="HAMAP-Rule" id="MF_00532"/>
    </source>
</evidence>
<dbReference type="InterPro" id="IPR014721">
    <property type="entry name" value="Ribsml_uS5_D2-typ_fold_subgr"/>
</dbReference>
<dbReference type="GO" id="GO:0005737">
    <property type="term" value="C:cytoplasm"/>
    <property type="evidence" value="ECO:0007669"/>
    <property type="project" value="UniProtKB-ARBA"/>
</dbReference>
<evidence type="ECO:0000256" key="4">
    <source>
        <dbReference type="ARBA" id="ARBA00035259"/>
    </source>
</evidence>
<dbReference type="GO" id="GO:0015935">
    <property type="term" value="C:small ribosomal subunit"/>
    <property type="evidence" value="ECO:0007669"/>
    <property type="project" value="UniProtKB-ARBA"/>
</dbReference>
<dbReference type="AlphaFoldDB" id="A0A398CU56"/>
<keyword evidence="2 5" id="KW-0689">Ribosomal protein</keyword>
<organism evidence="7 8">
    <name type="scientific">Candidatus Cryosericum terrychapinii</name>
    <dbReference type="NCBI Taxonomy" id="2290919"/>
    <lineage>
        <taxon>Bacteria</taxon>
        <taxon>Pseudomonadati</taxon>
        <taxon>Caldisericota/Cryosericota group</taxon>
        <taxon>Candidatus Cryosericota</taxon>
        <taxon>Candidatus Cryosericia</taxon>
        <taxon>Candidatus Cryosericales</taxon>
        <taxon>Candidatus Cryosericaceae</taxon>
        <taxon>Candidatus Cryosericum</taxon>
    </lineage>
</organism>
<evidence type="ECO:0000256" key="3">
    <source>
        <dbReference type="ARBA" id="ARBA00023274"/>
    </source>
</evidence>
<dbReference type="InterPro" id="IPR020568">
    <property type="entry name" value="Ribosomal_Su5_D2-typ_SF"/>
</dbReference>
<accession>A0A398CU56</accession>
<evidence type="ECO:0000313" key="8">
    <source>
        <dbReference type="Proteomes" id="UP000266328"/>
    </source>
</evidence>
<proteinExistence type="inferred from homology"/>
<dbReference type="InterPro" id="IPR000754">
    <property type="entry name" value="Ribosomal_uS9"/>
</dbReference>
<dbReference type="OrthoDB" id="9803965at2"/>
<keyword evidence="8" id="KW-1185">Reference proteome</keyword>
<dbReference type="SUPFAM" id="SSF54211">
    <property type="entry name" value="Ribosomal protein S5 domain 2-like"/>
    <property type="match status" value="1"/>
</dbReference>
<dbReference type="FunFam" id="3.30.230.10:FF:000001">
    <property type="entry name" value="30S ribosomal protein S9"/>
    <property type="match status" value="1"/>
</dbReference>
<evidence type="ECO:0000256" key="1">
    <source>
        <dbReference type="ARBA" id="ARBA00005251"/>
    </source>
</evidence>
<dbReference type="GO" id="GO:0003735">
    <property type="term" value="F:structural constituent of ribosome"/>
    <property type="evidence" value="ECO:0007669"/>
    <property type="project" value="InterPro"/>
</dbReference>
<name>A0A398CU56_9BACT</name>
<dbReference type="RefSeq" id="WP_119087487.1">
    <property type="nucleotide sequence ID" value="NZ_QXIS01000021.1"/>
</dbReference>
<keyword evidence="3 5" id="KW-0687">Ribonucleoprotein</keyword>
<dbReference type="PANTHER" id="PTHR21569">
    <property type="entry name" value="RIBOSOMAL PROTEIN S9"/>
    <property type="match status" value="1"/>
</dbReference>
<comment type="similarity">
    <text evidence="1 5 6">Belongs to the universal ribosomal protein uS9 family.</text>
</comment>
<dbReference type="Gene3D" id="3.30.230.10">
    <property type="match status" value="1"/>
</dbReference>
<comment type="caution">
    <text evidence="7">The sequence shown here is derived from an EMBL/GenBank/DDBJ whole genome shotgun (WGS) entry which is preliminary data.</text>
</comment>
<gene>
    <name evidence="5" type="primary">rpsI</name>
    <name evidence="7" type="ORF">SMC7_03720</name>
</gene>
<evidence type="ECO:0000313" key="7">
    <source>
        <dbReference type="EMBL" id="RIE06162.1"/>
    </source>
</evidence>
<dbReference type="Pfam" id="PF00380">
    <property type="entry name" value="Ribosomal_S9"/>
    <property type="match status" value="1"/>
</dbReference>
<dbReference type="InterPro" id="IPR023035">
    <property type="entry name" value="Ribosomal_uS9_bac/plastid"/>
</dbReference>
<reference evidence="7 8" key="1">
    <citation type="submission" date="2018-09" db="EMBL/GenBank/DDBJ databases">
        <title>Discovery and Ecogenomic Context for Candidatus Cryosericales, a Global Caldiserica Order Active in Thawing Permafrost.</title>
        <authorList>
            <person name="Martinez M.A."/>
            <person name="Woodcroft B.J."/>
            <person name="Ignacio Espinoza J.C."/>
            <person name="Zayed A."/>
            <person name="Singleton C.M."/>
            <person name="Boyd J."/>
            <person name="Li Y.-F."/>
            <person name="Purvine S."/>
            <person name="Maughan H."/>
            <person name="Hodgkins S.B."/>
            <person name="Anderson D."/>
            <person name="Sederholm M."/>
            <person name="Temperton B."/>
            <person name="Saleska S.R."/>
            <person name="Tyson G.W."/>
            <person name="Rich V.I."/>
        </authorList>
    </citation>
    <scope>NUCLEOTIDE SEQUENCE [LARGE SCALE GENOMIC DNA]</scope>
    <source>
        <strain evidence="7 8">SMC7</strain>
    </source>
</reference>
<dbReference type="GO" id="GO:0003723">
    <property type="term" value="F:RNA binding"/>
    <property type="evidence" value="ECO:0007669"/>
    <property type="project" value="TreeGrafter"/>
</dbReference>
<dbReference type="NCBIfam" id="NF001099">
    <property type="entry name" value="PRK00132.1"/>
    <property type="match status" value="1"/>
</dbReference>
<dbReference type="InterPro" id="IPR020574">
    <property type="entry name" value="Ribosomal_uS9_CS"/>
</dbReference>
<evidence type="ECO:0000256" key="2">
    <source>
        <dbReference type="ARBA" id="ARBA00022980"/>
    </source>
</evidence>
<dbReference type="Proteomes" id="UP000266328">
    <property type="component" value="Unassembled WGS sequence"/>
</dbReference>
<sequence>MPTTQIWGTGKRKTAIARVHLVAGTGKIVVNGKPVEVYFPVQTVSMKTMAAFTVMGGTPVFDAIVSVAGGGFNGQAEAVRHGIARALVEQDPENKPVLKKAKLLTRDARIKERKKYGLLGARKATQYRKR</sequence>
<dbReference type="PROSITE" id="PS00360">
    <property type="entry name" value="RIBOSOMAL_S9"/>
    <property type="match status" value="1"/>
</dbReference>
<protein>
    <recommendedName>
        <fullName evidence="4 5">Small ribosomal subunit protein uS9</fullName>
    </recommendedName>
</protein>
<dbReference type="EMBL" id="QXIS01000021">
    <property type="protein sequence ID" value="RIE06162.1"/>
    <property type="molecule type" value="Genomic_DNA"/>
</dbReference>
<dbReference type="PANTHER" id="PTHR21569:SF1">
    <property type="entry name" value="SMALL RIBOSOMAL SUBUNIT PROTEIN US9M"/>
    <property type="match status" value="1"/>
</dbReference>
<evidence type="ECO:0000256" key="6">
    <source>
        <dbReference type="RuleBase" id="RU003815"/>
    </source>
</evidence>
<dbReference type="HAMAP" id="MF_00532_B">
    <property type="entry name" value="Ribosomal_uS9_B"/>
    <property type="match status" value="1"/>
</dbReference>